<reference evidence="2" key="2">
    <citation type="submission" date="2021-04" db="EMBL/GenBank/DDBJ databases">
        <authorList>
            <person name="Gilroy R."/>
        </authorList>
    </citation>
    <scope>NUCLEOTIDE SEQUENCE</scope>
    <source>
        <strain evidence="2">ChiHejej3B27-2180</strain>
    </source>
</reference>
<feature type="transmembrane region" description="Helical" evidence="1">
    <location>
        <begin position="7"/>
        <end position="24"/>
    </location>
</feature>
<keyword evidence="1" id="KW-0472">Membrane</keyword>
<keyword evidence="1" id="KW-0812">Transmembrane</keyword>
<accession>A0A9D1U3M1</accession>
<organism evidence="2 3">
    <name type="scientific">Candidatus Limosilactobacillus merdipullorum</name>
    <dbReference type="NCBI Taxonomy" id="2838653"/>
    <lineage>
        <taxon>Bacteria</taxon>
        <taxon>Bacillati</taxon>
        <taxon>Bacillota</taxon>
        <taxon>Bacilli</taxon>
        <taxon>Lactobacillales</taxon>
        <taxon>Lactobacillaceae</taxon>
        <taxon>Limosilactobacillus</taxon>
    </lineage>
</organism>
<evidence type="ECO:0000313" key="3">
    <source>
        <dbReference type="Proteomes" id="UP000886878"/>
    </source>
</evidence>
<dbReference type="Proteomes" id="UP000886878">
    <property type="component" value="Unassembled WGS sequence"/>
</dbReference>
<name>A0A9D1U3M1_9LACO</name>
<gene>
    <name evidence="2" type="ORF">H9876_03780</name>
</gene>
<protein>
    <submittedName>
        <fullName evidence="2">Uncharacterized protein</fullName>
    </submittedName>
</protein>
<sequence length="106" mass="12680">MNESDNLSLLSGIATLLFIIISFVEFRLNTYLRRHYKDITDDQLKQRWHRVMGIENQWNLFSWVFILALFILPDNYLLLISCILCLLETLVTQRMDNLKRQMANNE</sequence>
<evidence type="ECO:0000313" key="2">
    <source>
        <dbReference type="EMBL" id="HIW70482.1"/>
    </source>
</evidence>
<evidence type="ECO:0000256" key="1">
    <source>
        <dbReference type="SAM" id="Phobius"/>
    </source>
</evidence>
<feature type="transmembrane region" description="Helical" evidence="1">
    <location>
        <begin position="60"/>
        <end position="91"/>
    </location>
</feature>
<dbReference type="EMBL" id="DXGK01000075">
    <property type="protein sequence ID" value="HIW70482.1"/>
    <property type="molecule type" value="Genomic_DNA"/>
</dbReference>
<proteinExistence type="predicted"/>
<comment type="caution">
    <text evidence="2">The sequence shown here is derived from an EMBL/GenBank/DDBJ whole genome shotgun (WGS) entry which is preliminary data.</text>
</comment>
<dbReference type="AlphaFoldDB" id="A0A9D1U3M1"/>
<reference evidence="2" key="1">
    <citation type="journal article" date="2021" name="PeerJ">
        <title>Extensive microbial diversity within the chicken gut microbiome revealed by metagenomics and culture.</title>
        <authorList>
            <person name="Gilroy R."/>
            <person name="Ravi A."/>
            <person name="Getino M."/>
            <person name="Pursley I."/>
            <person name="Horton D.L."/>
            <person name="Alikhan N.F."/>
            <person name="Baker D."/>
            <person name="Gharbi K."/>
            <person name="Hall N."/>
            <person name="Watson M."/>
            <person name="Adriaenssens E.M."/>
            <person name="Foster-Nyarko E."/>
            <person name="Jarju S."/>
            <person name="Secka A."/>
            <person name="Antonio M."/>
            <person name="Oren A."/>
            <person name="Chaudhuri R.R."/>
            <person name="La Ragione R."/>
            <person name="Hildebrand F."/>
            <person name="Pallen M.J."/>
        </authorList>
    </citation>
    <scope>NUCLEOTIDE SEQUENCE</scope>
    <source>
        <strain evidence="2">ChiHejej3B27-2180</strain>
    </source>
</reference>
<keyword evidence="1" id="KW-1133">Transmembrane helix</keyword>